<dbReference type="PANTHER" id="PTHR12302:SF2">
    <property type="entry name" value="STAPHYLOCOCCAL NUCLEASE DOMAIN-CONTAINING PROTEIN 1"/>
    <property type="match status" value="1"/>
</dbReference>
<dbReference type="GO" id="GO:0006402">
    <property type="term" value="P:mRNA catabolic process"/>
    <property type="evidence" value="ECO:0007669"/>
    <property type="project" value="TreeGrafter"/>
</dbReference>
<dbReference type="InterPro" id="IPR016071">
    <property type="entry name" value="Staphylococal_nuclease_OB-fold"/>
</dbReference>
<dbReference type="Gene3D" id="2.40.50.90">
    <property type="match status" value="2"/>
</dbReference>
<dbReference type="GO" id="GO:0004518">
    <property type="term" value="F:nuclease activity"/>
    <property type="evidence" value="ECO:0007669"/>
    <property type="project" value="TreeGrafter"/>
</dbReference>
<sequence>MAPKISRKLPDGSHTADEPFAWESREFLRKKLVGKVIQFRVEYKVPFDFENSQSFVGKTLDGIVEHVRDGSTMKIGLVLPSNDQSSLTYQMAMVVLSGVRCPQTNEPFGEEARFFTESRLLQRDVQVRVEQINPGGSTIVATVTFMDRDIAEYLLREGYAKCIDRTLGLVKDPKKLRTLESEAKSRKLRIWKDFKETVRSSSSINFDAKVLEISSADSLK</sequence>
<evidence type="ECO:0000259" key="1">
    <source>
        <dbReference type="PROSITE" id="PS50830"/>
    </source>
</evidence>
<dbReference type="GO" id="GO:0003723">
    <property type="term" value="F:RNA binding"/>
    <property type="evidence" value="ECO:0007669"/>
    <property type="project" value="TreeGrafter"/>
</dbReference>
<dbReference type="Pfam" id="PF00565">
    <property type="entry name" value="SNase"/>
    <property type="match status" value="1"/>
</dbReference>
<organism evidence="2 3">
    <name type="scientific">Euroglyphus maynei</name>
    <name type="common">Mayne's house dust mite</name>
    <dbReference type="NCBI Taxonomy" id="6958"/>
    <lineage>
        <taxon>Eukaryota</taxon>
        <taxon>Metazoa</taxon>
        <taxon>Ecdysozoa</taxon>
        <taxon>Arthropoda</taxon>
        <taxon>Chelicerata</taxon>
        <taxon>Arachnida</taxon>
        <taxon>Acari</taxon>
        <taxon>Acariformes</taxon>
        <taxon>Sarcoptiformes</taxon>
        <taxon>Astigmata</taxon>
        <taxon>Psoroptidia</taxon>
        <taxon>Analgoidea</taxon>
        <taxon>Pyroglyphidae</taxon>
        <taxon>Pyroglyphinae</taxon>
        <taxon>Euroglyphus</taxon>
    </lineage>
</organism>
<dbReference type="PROSITE" id="PS50830">
    <property type="entry name" value="TNASE_3"/>
    <property type="match status" value="1"/>
</dbReference>
<dbReference type="EMBL" id="MUJZ01003915">
    <property type="protein sequence ID" value="OTF83386.1"/>
    <property type="molecule type" value="Genomic_DNA"/>
</dbReference>
<reference evidence="2 3" key="1">
    <citation type="submission" date="2017-03" db="EMBL/GenBank/DDBJ databases">
        <title>Genome Survey of Euroglyphus maynei.</title>
        <authorList>
            <person name="Arlian L.G."/>
            <person name="Morgan M.S."/>
            <person name="Rider S.D."/>
        </authorList>
    </citation>
    <scope>NUCLEOTIDE SEQUENCE [LARGE SCALE GENOMIC DNA]</scope>
    <source>
        <strain evidence="2">Arlian Lab</strain>
        <tissue evidence="2">Whole body</tissue>
    </source>
</reference>
<comment type="caution">
    <text evidence="2">The sequence shown here is derived from an EMBL/GenBank/DDBJ whole genome shotgun (WGS) entry which is preliminary data.</text>
</comment>
<dbReference type="OrthoDB" id="10023235at2759"/>
<evidence type="ECO:0000313" key="2">
    <source>
        <dbReference type="EMBL" id="OTF83386.1"/>
    </source>
</evidence>
<dbReference type="InterPro" id="IPR035437">
    <property type="entry name" value="SNase_OB-fold_sf"/>
</dbReference>
<gene>
    <name evidence="2" type="ORF">BLA29_006462</name>
</gene>
<dbReference type="GO" id="GO:0005829">
    <property type="term" value="C:cytosol"/>
    <property type="evidence" value="ECO:0007669"/>
    <property type="project" value="TreeGrafter"/>
</dbReference>
<dbReference type="SMART" id="SM00318">
    <property type="entry name" value="SNc"/>
    <property type="match status" value="1"/>
</dbReference>
<protein>
    <recommendedName>
        <fullName evidence="1">TNase-like domain-containing protein</fullName>
    </recommendedName>
</protein>
<proteinExistence type="predicted"/>
<evidence type="ECO:0000313" key="3">
    <source>
        <dbReference type="Proteomes" id="UP000194236"/>
    </source>
</evidence>
<dbReference type="FunFam" id="2.40.50.90:FF:000002">
    <property type="entry name" value="Staphylococcal nuclease domain-containing protein"/>
    <property type="match status" value="1"/>
</dbReference>
<dbReference type="GO" id="GO:0005634">
    <property type="term" value="C:nucleus"/>
    <property type="evidence" value="ECO:0007669"/>
    <property type="project" value="TreeGrafter"/>
</dbReference>
<dbReference type="Proteomes" id="UP000194236">
    <property type="component" value="Unassembled WGS sequence"/>
</dbReference>
<accession>A0A1Y3BUZ9</accession>
<keyword evidence="3" id="KW-1185">Reference proteome</keyword>
<dbReference type="SUPFAM" id="SSF50199">
    <property type="entry name" value="Staphylococcal nuclease"/>
    <property type="match status" value="1"/>
</dbReference>
<name>A0A1Y3BUZ9_EURMA</name>
<dbReference type="PANTHER" id="PTHR12302">
    <property type="entry name" value="EBNA2 BINDING PROTEIN P100"/>
    <property type="match status" value="1"/>
</dbReference>
<dbReference type="AlphaFoldDB" id="A0A1Y3BUZ9"/>
<feature type="domain" description="TNase-like" evidence="1">
    <location>
        <begin position="58"/>
        <end position="193"/>
    </location>
</feature>